<dbReference type="AlphaFoldDB" id="A0A382FSV4"/>
<accession>A0A382FSV4</accession>
<proteinExistence type="predicted"/>
<protein>
    <recommendedName>
        <fullName evidence="2">HPP transmembrane region domain-containing protein</fullName>
    </recommendedName>
</protein>
<dbReference type="PANTHER" id="PTHR33741:SF5">
    <property type="entry name" value="TRANSMEMBRANE PROTEIN DDB_G0269096-RELATED"/>
    <property type="match status" value="1"/>
</dbReference>
<keyword evidence="1" id="KW-0472">Membrane</keyword>
<evidence type="ECO:0000256" key="1">
    <source>
        <dbReference type="SAM" id="Phobius"/>
    </source>
</evidence>
<evidence type="ECO:0000259" key="2">
    <source>
        <dbReference type="Pfam" id="PF04982"/>
    </source>
</evidence>
<feature type="transmembrane region" description="Helical" evidence="1">
    <location>
        <begin position="84"/>
        <end position="103"/>
    </location>
</feature>
<dbReference type="InterPro" id="IPR058581">
    <property type="entry name" value="TM_HPP"/>
</dbReference>
<dbReference type="InterPro" id="IPR007065">
    <property type="entry name" value="HPP"/>
</dbReference>
<keyword evidence="1" id="KW-1133">Transmembrane helix</keyword>
<dbReference type="EMBL" id="UINC01051311">
    <property type="protein sequence ID" value="SVB65313.1"/>
    <property type="molecule type" value="Genomic_DNA"/>
</dbReference>
<feature type="transmembrane region" description="Helical" evidence="1">
    <location>
        <begin position="33"/>
        <end position="50"/>
    </location>
</feature>
<keyword evidence="1" id="KW-0812">Transmembrane</keyword>
<dbReference type="Pfam" id="PF04982">
    <property type="entry name" value="TM_HPP"/>
    <property type="match status" value="1"/>
</dbReference>
<dbReference type="PANTHER" id="PTHR33741">
    <property type="entry name" value="TRANSMEMBRANE PROTEIN DDB_G0269096-RELATED"/>
    <property type="match status" value="1"/>
</dbReference>
<feature type="domain" description="HPP transmembrane region" evidence="2">
    <location>
        <begin position="29"/>
        <end position="176"/>
    </location>
</feature>
<reference evidence="3" key="1">
    <citation type="submission" date="2018-05" db="EMBL/GenBank/DDBJ databases">
        <authorList>
            <person name="Lanie J.A."/>
            <person name="Ng W.-L."/>
            <person name="Kazmierczak K.M."/>
            <person name="Andrzejewski T.M."/>
            <person name="Davidsen T.M."/>
            <person name="Wayne K.J."/>
            <person name="Tettelin H."/>
            <person name="Glass J.I."/>
            <person name="Rusch D."/>
            <person name="Podicherti R."/>
            <person name="Tsui H.-C.T."/>
            <person name="Winkler M.E."/>
        </authorList>
    </citation>
    <scope>NUCLEOTIDE SEQUENCE</scope>
</reference>
<gene>
    <name evidence="3" type="ORF">METZ01_LOCUS218167</name>
</gene>
<evidence type="ECO:0000313" key="3">
    <source>
        <dbReference type="EMBL" id="SVB65313.1"/>
    </source>
</evidence>
<feature type="transmembrane region" description="Helical" evidence="1">
    <location>
        <begin position="115"/>
        <end position="134"/>
    </location>
</feature>
<organism evidence="3">
    <name type="scientific">marine metagenome</name>
    <dbReference type="NCBI Taxonomy" id="408172"/>
    <lineage>
        <taxon>unclassified sequences</taxon>
        <taxon>metagenomes</taxon>
        <taxon>ecological metagenomes</taxon>
    </lineage>
</organism>
<sequence>MPHPDIHLPHLILPHGFLPHILDQYIHSRWNHYFLQCCLASVSLILILLIGDTLKTAIVVGIASSAFTIFVVPNSVAATPRKVIGGHLLAAFIGTLIALILQSPPLIQQVLENRYFLDVAAALSVGIGIFLMVVTNTEHPPAAGTSLGLVIQCCEPNTGVDWSSIIFIIASAGLLSGVRIALRDKMVNLL</sequence>
<name>A0A382FSV4_9ZZZZ</name>
<feature type="transmembrane region" description="Helical" evidence="1">
    <location>
        <begin position="57"/>
        <end position="78"/>
    </location>
</feature>
<feature type="transmembrane region" description="Helical" evidence="1">
    <location>
        <begin position="165"/>
        <end position="182"/>
    </location>
</feature>